<dbReference type="GO" id="GO:0000395">
    <property type="term" value="P:mRNA 5'-splice site recognition"/>
    <property type="evidence" value="ECO:0007669"/>
    <property type="project" value="TreeGrafter"/>
</dbReference>
<keyword evidence="7" id="KW-0694">RNA-binding</keyword>
<protein>
    <submittedName>
        <fullName evidence="10">Nucleolar RNA-binding protein-like protein</fullName>
    </submittedName>
</protein>
<dbReference type="InterPro" id="IPR011990">
    <property type="entry name" value="TPR-like_helical_dom_sf"/>
</dbReference>
<evidence type="ECO:0000256" key="1">
    <source>
        <dbReference type="ARBA" id="ARBA00004123"/>
    </source>
</evidence>
<dbReference type="InterPro" id="IPR012677">
    <property type="entry name" value="Nucleotide-bd_a/b_plait_sf"/>
</dbReference>
<dbReference type="EMBL" id="KB454523">
    <property type="protein sequence ID" value="EME28204.1"/>
    <property type="molecule type" value="Genomic_DNA"/>
</dbReference>
<feature type="compositionally biased region" description="Acidic residues" evidence="8">
    <location>
        <begin position="651"/>
        <end position="661"/>
    </location>
</feature>
<dbReference type="PANTHER" id="PTHR17204:SF5">
    <property type="entry name" value="PRE-MRNA-PROCESSING FACTOR 39"/>
    <property type="match status" value="1"/>
</dbReference>
<feature type="domain" description="RRM" evidence="9">
    <location>
        <begin position="546"/>
        <end position="622"/>
    </location>
</feature>
<proteinExistence type="inferred from homology"/>
<dbReference type="GeneID" id="17087062"/>
<dbReference type="GO" id="GO:0000243">
    <property type="term" value="C:commitment complex"/>
    <property type="evidence" value="ECO:0007669"/>
    <property type="project" value="TreeGrafter"/>
</dbReference>
<dbReference type="GO" id="GO:0030627">
    <property type="term" value="F:pre-mRNA 5'-splice site binding"/>
    <property type="evidence" value="ECO:0007669"/>
    <property type="project" value="TreeGrafter"/>
</dbReference>
<feature type="region of interest" description="Disordered" evidence="8">
    <location>
        <begin position="484"/>
        <end position="527"/>
    </location>
</feature>
<dbReference type="OMA" id="PSGLTKM"/>
<feature type="compositionally biased region" description="Polar residues" evidence="8">
    <location>
        <begin position="485"/>
        <end position="500"/>
    </location>
</feature>
<evidence type="ECO:0000256" key="7">
    <source>
        <dbReference type="PROSITE-ProRule" id="PRU00176"/>
    </source>
</evidence>
<dbReference type="Gene3D" id="3.30.70.330">
    <property type="match status" value="1"/>
</dbReference>
<reference evidence="11" key="1">
    <citation type="journal article" date="2013" name="Science">
        <title>Gene transfer from bacteria and archaea facilitated evolution of an extremophilic eukaryote.</title>
        <authorList>
            <person name="Schonknecht G."/>
            <person name="Chen W.H."/>
            <person name="Ternes C.M."/>
            <person name="Barbier G.G."/>
            <person name="Shrestha R.P."/>
            <person name="Stanke M."/>
            <person name="Brautigam A."/>
            <person name="Baker B.J."/>
            <person name="Banfield J.F."/>
            <person name="Garavito R.M."/>
            <person name="Carr K."/>
            <person name="Wilkerson C."/>
            <person name="Rensing S.A."/>
            <person name="Gagneul D."/>
            <person name="Dickenson N.E."/>
            <person name="Oesterhelt C."/>
            <person name="Lercher M.J."/>
            <person name="Weber A.P."/>
        </authorList>
    </citation>
    <scope>NUCLEOTIDE SEQUENCE [LARGE SCALE GENOMIC DNA]</scope>
    <source>
        <strain evidence="11">074W</strain>
    </source>
</reference>
<dbReference type="Gramene" id="EME28204">
    <property type="protein sequence ID" value="EME28204"/>
    <property type="gene ID" value="Gasu_43670"/>
</dbReference>
<dbReference type="Pfam" id="PF23240">
    <property type="entry name" value="HAT_PRP39_N"/>
    <property type="match status" value="1"/>
</dbReference>
<accession>M2XXN6</accession>
<dbReference type="SUPFAM" id="SSF48452">
    <property type="entry name" value="TPR-like"/>
    <property type="match status" value="1"/>
</dbReference>
<name>M2XXN6_GALSU</name>
<feature type="region of interest" description="Disordered" evidence="8">
    <location>
        <begin position="644"/>
        <end position="672"/>
    </location>
</feature>
<comment type="subcellular location">
    <subcellularLocation>
        <location evidence="1">Nucleus</location>
    </subcellularLocation>
</comment>
<organism evidence="10 11">
    <name type="scientific">Galdieria sulphuraria</name>
    <name type="common">Red alga</name>
    <dbReference type="NCBI Taxonomy" id="130081"/>
    <lineage>
        <taxon>Eukaryota</taxon>
        <taxon>Rhodophyta</taxon>
        <taxon>Bangiophyceae</taxon>
        <taxon>Galdieriales</taxon>
        <taxon>Galdieriaceae</taxon>
        <taxon>Galdieria</taxon>
    </lineage>
</organism>
<dbReference type="InterPro" id="IPR000504">
    <property type="entry name" value="RRM_dom"/>
</dbReference>
<dbReference type="InterPro" id="IPR003107">
    <property type="entry name" value="HAT"/>
</dbReference>
<sequence length="687" mass="81092">MTGNFVDQGSDNLETLETYQDWLDILEQLRNENDLNALNQAYENFALVYFLPPEIWLQWVNDERHRLMEHDRELANTRGLEIVERALNETLYSVELWLLYLDLSVQLCEQSKLSENVVRERFEQAVTQVALDFRHGWKVFEKYWEFEDKYGNKDNVDKLKMRCASLPFSRYPEVLLETKDEDILQRMGRNQTKREERNKYENLIFSLDISKATEQVIEMEKMVEAWKSYAEFETSVDLLRAKMIYERGLRNCYFVPDLWLFYLGFLTDHFPLSDLNTQATTKKAFSCVPNSVEIAKYAMRAQERSDNGFHELSNIFWKAWSVMSMFPEHLVQLSLSYLHCLRRLCTDERLDKKYFSEILSDFQKTFDNDALASADPSCQILRFIAGCFEVVLRGSVENIRNVWEQMLRKHGKLANTWLRYIHWEIHQQNYENARRLFRRGIHTVVEEVEILAQEWIGFEGLYGDNSQYEKALKVTNERKTFCERISTQPSRNSNAKPSFSQKEDYRSKPKRMKTKKDDSEHQNNMLSLNSLQSTSIGDRKWHKDLHTIFVSNLPKTTTEEDFQSLFQSVDGFLEARLVKDREGIPKGFGYVEFQNNIGVREALKADQSMFLGQKIIVKRSKPPRFQMSSTPSRRIGIRVGTRSDKTKVLQETEEEVDDVEESSSQTTTKASWTQDDFRKWIRESSFQ</sequence>
<evidence type="ECO:0000256" key="4">
    <source>
        <dbReference type="ARBA" id="ARBA00023187"/>
    </source>
</evidence>
<dbReference type="GO" id="GO:0071004">
    <property type="term" value="C:U2-type prespliceosome"/>
    <property type="evidence" value="ECO:0007669"/>
    <property type="project" value="TreeGrafter"/>
</dbReference>
<dbReference type="CDD" id="cd00590">
    <property type="entry name" value="RRM_SF"/>
    <property type="match status" value="1"/>
</dbReference>
<evidence type="ECO:0000256" key="5">
    <source>
        <dbReference type="ARBA" id="ARBA00023242"/>
    </source>
</evidence>
<dbReference type="PANTHER" id="PTHR17204">
    <property type="entry name" value="PRE-MRNA PROCESSING PROTEIN PRP39-RELATED"/>
    <property type="match status" value="1"/>
</dbReference>
<keyword evidence="5" id="KW-0539">Nucleus</keyword>
<keyword evidence="3" id="KW-0677">Repeat</keyword>
<dbReference type="InterPro" id="IPR035979">
    <property type="entry name" value="RBD_domain_sf"/>
</dbReference>
<dbReference type="AlphaFoldDB" id="M2XXN6"/>
<dbReference type="PROSITE" id="PS50102">
    <property type="entry name" value="RRM"/>
    <property type="match status" value="1"/>
</dbReference>
<evidence type="ECO:0000313" key="10">
    <source>
        <dbReference type="EMBL" id="EME28204.1"/>
    </source>
</evidence>
<evidence type="ECO:0000256" key="3">
    <source>
        <dbReference type="ARBA" id="ARBA00022737"/>
    </source>
</evidence>
<dbReference type="STRING" id="130081.M2XXN6"/>
<dbReference type="SMART" id="SM00386">
    <property type="entry name" value="HAT"/>
    <property type="match status" value="6"/>
</dbReference>
<dbReference type="KEGG" id="gsl:Gasu_43670"/>
<keyword evidence="11" id="KW-1185">Reference proteome</keyword>
<dbReference type="Gene3D" id="1.25.40.10">
    <property type="entry name" value="Tetratricopeptide repeat domain"/>
    <property type="match status" value="2"/>
</dbReference>
<evidence type="ECO:0000256" key="2">
    <source>
        <dbReference type="ARBA" id="ARBA00022664"/>
    </source>
</evidence>
<evidence type="ECO:0000313" key="11">
    <source>
        <dbReference type="Proteomes" id="UP000030680"/>
    </source>
</evidence>
<dbReference type="Pfam" id="PF00076">
    <property type="entry name" value="RRM_1"/>
    <property type="match status" value="1"/>
</dbReference>
<keyword evidence="2" id="KW-0507">mRNA processing</keyword>
<dbReference type="SMART" id="SM00360">
    <property type="entry name" value="RRM"/>
    <property type="match status" value="1"/>
</dbReference>
<dbReference type="SUPFAM" id="SSF54928">
    <property type="entry name" value="RNA-binding domain, RBD"/>
    <property type="match status" value="1"/>
</dbReference>
<comment type="similarity">
    <text evidence="6">Belongs to the PRP39 family.</text>
</comment>
<dbReference type="Proteomes" id="UP000030680">
    <property type="component" value="Unassembled WGS sequence"/>
</dbReference>
<dbReference type="eggNOG" id="KOG0128">
    <property type="taxonomic scope" value="Eukaryota"/>
</dbReference>
<evidence type="ECO:0000256" key="8">
    <source>
        <dbReference type="SAM" id="MobiDB-lite"/>
    </source>
</evidence>
<keyword evidence="4" id="KW-0508">mRNA splicing</keyword>
<gene>
    <name evidence="10" type="ORF">Gasu_43670</name>
</gene>
<dbReference type="GO" id="GO:0005685">
    <property type="term" value="C:U1 snRNP"/>
    <property type="evidence" value="ECO:0007669"/>
    <property type="project" value="TreeGrafter"/>
</dbReference>
<evidence type="ECO:0000256" key="6">
    <source>
        <dbReference type="ARBA" id="ARBA00038019"/>
    </source>
</evidence>
<dbReference type="RefSeq" id="XP_005704724.1">
    <property type="nucleotide sequence ID" value="XM_005704667.1"/>
</dbReference>
<evidence type="ECO:0000259" key="9">
    <source>
        <dbReference type="PROSITE" id="PS50102"/>
    </source>
</evidence>
<dbReference type="OrthoDB" id="2307at2759"/>